<dbReference type="InterPro" id="IPR018643">
    <property type="entry name" value="DUF2069_membrane"/>
</dbReference>
<keyword evidence="3" id="KW-1185">Reference proteome</keyword>
<gene>
    <name evidence="2" type="ORF">ACFPN1_07895</name>
</gene>
<evidence type="ECO:0000313" key="2">
    <source>
        <dbReference type="EMBL" id="MFC5569979.1"/>
    </source>
</evidence>
<protein>
    <submittedName>
        <fullName evidence="2">DUF2069 domain-containing protein</fullName>
    </submittedName>
</protein>
<keyword evidence="1" id="KW-0812">Transmembrane</keyword>
<comment type="caution">
    <text evidence="2">The sequence shown here is derived from an EMBL/GenBank/DDBJ whole genome shotgun (WGS) entry which is preliminary data.</text>
</comment>
<keyword evidence="1" id="KW-0472">Membrane</keyword>
<name>A0ABW0SLX1_9GAMM</name>
<keyword evidence="1" id="KW-1133">Transmembrane helix</keyword>
<evidence type="ECO:0000313" key="3">
    <source>
        <dbReference type="Proteomes" id="UP001596036"/>
    </source>
</evidence>
<reference evidence="3" key="1">
    <citation type="journal article" date="2019" name="Int. J. Syst. Evol. Microbiol.">
        <title>The Global Catalogue of Microorganisms (GCM) 10K type strain sequencing project: providing services to taxonomists for standard genome sequencing and annotation.</title>
        <authorList>
            <consortium name="The Broad Institute Genomics Platform"/>
            <consortium name="The Broad Institute Genome Sequencing Center for Infectious Disease"/>
            <person name="Wu L."/>
            <person name="Ma J."/>
        </authorList>
    </citation>
    <scope>NUCLEOTIDE SEQUENCE [LARGE SCALE GENOMIC DNA]</scope>
    <source>
        <strain evidence="3">KACC 11407</strain>
    </source>
</reference>
<feature type="transmembrane region" description="Helical" evidence="1">
    <location>
        <begin position="86"/>
        <end position="107"/>
    </location>
</feature>
<dbReference type="RefSeq" id="WP_386754308.1">
    <property type="nucleotide sequence ID" value="NZ_JBHSNM010000002.1"/>
</dbReference>
<feature type="transmembrane region" description="Helical" evidence="1">
    <location>
        <begin position="12"/>
        <end position="29"/>
    </location>
</feature>
<dbReference type="EMBL" id="JBHSNM010000002">
    <property type="protein sequence ID" value="MFC5569979.1"/>
    <property type="molecule type" value="Genomic_DNA"/>
</dbReference>
<proteinExistence type="predicted"/>
<sequence>MSVFSGRLSRRVLISALIVLTGVYLLWFGALPSPWAALLVFALPPMVLAMAALRGARTAGFWAAVLALGWFSHGIMVAWTRAPERLFAWLEIVLALVVIFAASLPGIRARFSRRSG</sequence>
<organism evidence="2 3">
    <name type="scientific">Lysobacter yangpyeongensis</name>
    <dbReference type="NCBI Taxonomy" id="346182"/>
    <lineage>
        <taxon>Bacteria</taxon>
        <taxon>Pseudomonadati</taxon>
        <taxon>Pseudomonadota</taxon>
        <taxon>Gammaproteobacteria</taxon>
        <taxon>Lysobacterales</taxon>
        <taxon>Lysobacteraceae</taxon>
        <taxon>Lysobacter</taxon>
    </lineage>
</organism>
<feature type="transmembrane region" description="Helical" evidence="1">
    <location>
        <begin position="35"/>
        <end position="53"/>
    </location>
</feature>
<feature type="transmembrane region" description="Helical" evidence="1">
    <location>
        <begin position="60"/>
        <end position="80"/>
    </location>
</feature>
<dbReference type="Proteomes" id="UP001596036">
    <property type="component" value="Unassembled WGS sequence"/>
</dbReference>
<accession>A0ABW0SLX1</accession>
<evidence type="ECO:0000256" key="1">
    <source>
        <dbReference type="SAM" id="Phobius"/>
    </source>
</evidence>
<dbReference type="Pfam" id="PF09842">
    <property type="entry name" value="DUF2069"/>
    <property type="match status" value="1"/>
</dbReference>